<keyword evidence="2" id="KW-1133">Transmembrane helix</keyword>
<keyword evidence="2" id="KW-0472">Membrane</keyword>
<feature type="region of interest" description="Disordered" evidence="1">
    <location>
        <begin position="1"/>
        <end position="34"/>
    </location>
</feature>
<accession>A0ABQ5ZY66</accession>
<keyword evidence="2" id="KW-0812">Transmembrane</keyword>
<name>A0ABQ5ZY66_9GAMM</name>
<sequence>MLSQSKHSETHISSSGGSASTDRHGARVSGPTVSSDVVTKHEIWLKEEDGNEFSFTLINEDIPIREGQKISLIFCGLKDENDGYRSALVNHSSKKHWLFQNADSLIRLLDLGVKPSALELLITIPFILLTLYEILMFLVGSKGFGLITWSIYLVAFSIYAYYKIIPKSKDHLKDRKNLNKHLETLVQQEYQNYK</sequence>
<reference evidence="4" key="1">
    <citation type="journal article" date="2019" name="Int. J. Syst. Evol. Microbiol.">
        <title>The Global Catalogue of Microorganisms (GCM) 10K type strain sequencing project: providing services to taxonomists for standard genome sequencing and annotation.</title>
        <authorList>
            <consortium name="The Broad Institute Genomics Platform"/>
            <consortium name="The Broad Institute Genome Sequencing Center for Infectious Disease"/>
            <person name="Wu L."/>
            <person name="Ma J."/>
        </authorList>
    </citation>
    <scope>NUCLEOTIDE SEQUENCE [LARGE SCALE GENOMIC DNA]</scope>
    <source>
        <strain evidence="4">NBRC 100033</strain>
    </source>
</reference>
<organism evidence="3 4">
    <name type="scientific">Marinospirillum insulare</name>
    <dbReference type="NCBI Taxonomy" id="217169"/>
    <lineage>
        <taxon>Bacteria</taxon>
        <taxon>Pseudomonadati</taxon>
        <taxon>Pseudomonadota</taxon>
        <taxon>Gammaproteobacteria</taxon>
        <taxon>Oceanospirillales</taxon>
        <taxon>Oceanospirillaceae</taxon>
        <taxon>Marinospirillum</taxon>
    </lineage>
</organism>
<evidence type="ECO:0000313" key="3">
    <source>
        <dbReference type="EMBL" id="GLR63957.1"/>
    </source>
</evidence>
<proteinExistence type="predicted"/>
<gene>
    <name evidence="3" type="ORF">GCM10007878_13950</name>
</gene>
<comment type="caution">
    <text evidence="3">The sequence shown here is derived from an EMBL/GenBank/DDBJ whole genome shotgun (WGS) entry which is preliminary data.</text>
</comment>
<protein>
    <submittedName>
        <fullName evidence="3">Uncharacterized protein</fullName>
    </submittedName>
</protein>
<keyword evidence="4" id="KW-1185">Reference proteome</keyword>
<feature type="compositionally biased region" description="Basic and acidic residues" evidence="1">
    <location>
        <begin position="1"/>
        <end position="10"/>
    </location>
</feature>
<dbReference type="EMBL" id="BSOR01000023">
    <property type="protein sequence ID" value="GLR63957.1"/>
    <property type="molecule type" value="Genomic_DNA"/>
</dbReference>
<evidence type="ECO:0000256" key="1">
    <source>
        <dbReference type="SAM" id="MobiDB-lite"/>
    </source>
</evidence>
<evidence type="ECO:0000313" key="4">
    <source>
        <dbReference type="Proteomes" id="UP001156682"/>
    </source>
</evidence>
<feature type="transmembrane region" description="Helical" evidence="2">
    <location>
        <begin position="144"/>
        <end position="162"/>
    </location>
</feature>
<feature type="compositionally biased region" description="Polar residues" evidence="1">
    <location>
        <begin position="11"/>
        <end position="20"/>
    </location>
</feature>
<feature type="transmembrane region" description="Helical" evidence="2">
    <location>
        <begin position="117"/>
        <end position="138"/>
    </location>
</feature>
<evidence type="ECO:0000256" key="2">
    <source>
        <dbReference type="SAM" id="Phobius"/>
    </source>
</evidence>
<dbReference type="Proteomes" id="UP001156682">
    <property type="component" value="Unassembled WGS sequence"/>
</dbReference>